<protein>
    <submittedName>
        <fullName evidence="1">Uncharacterized protein</fullName>
    </submittedName>
</protein>
<evidence type="ECO:0000313" key="2">
    <source>
        <dbReference type="Proteomes" id="UP000198226"/>
    </source>
</evidence>
<reference evidence="2" key="1">
    <citation type="submission" date="2016-06" db="EMBL/GenBank/DDBJ databases">
        <authorList>
            <person name="Varghese N."/>
            <person name="Submissions Spin"/>
        </authorList>
    </citation>
    <scope>NUCLEOTIDE SEQUENCE [LARGE SCALE GENOMIC DNA]</scope>
    <source>
        <strain evidence="2">DSM 44983</strain>
    </source>
</reference>
<dbReference type="EMBL" id="LT607752">
    <property type="protein sequence ID" value="SCG57061.1"/>
    <property type="molecule type" value="Genomic_DNA"/>
</dbReference>
<evidence type="ECO:0000313" key="1">
    <source>
        <dbReference type="EMBL" id="SCG57061.1"/>
    </source>
</evidence>
<accession>A0A1C5IGD9</accession>
<name>A0A1C5IGD9_9ACTN</name>
<dbReference type="AlphaFoldDB" id="A0A1C5IGD9"/>
<dbReference type="Proteomes" id="UP000198226">
    <property type="component" value="Chromosome I"/>
</dbReference>
<keyword evidence="2" id="KW-1185">Reference proteome</keyword>
<gene>
    <name evidence="1" type="ORF">GA0070623_2487</name>
</gene>
<sequence>MRYCSDVDDTLLWNGANKCNSIHAEQGPDFPTVLQGWRLRREWEAHLRVFCGEWRSLSPDDPDDPYPATMNGCANQRFLIRWRSIGGAPVRFGCGTVAGDIGTIVENELSAPAVCGWAELHGCGWPLWQFVEQKNGGNLGDIAVAVQSWIASA</sequence>
<proteinExistence type="predicted"/>
<organism evidence="1 2">
    <name type="scientific">Micromonospora rifamycinica</name>
    <dbReference type="NCBI Taxonomy" id="291594"/>
    <lineage>
        <taxon>Bacteria</taxon>
        <taxon>Bacillati</taxon>
        <taxon>Actinomycetota</taxon>
        <taxon>Actinomycetes</taxon>
        <taxon>Micromonosporales</taxon>
        <taxon>Micromonosporaceae</taxon>
        <taxon>Micromonospora</taxon>
    </lineage>
</organism>